<dbReference type="GO" id="GO:0052855">
    <property type="term" value="F:ADP-dependent NAD(P)H-hydrate dehydratase activity"/>
    <property type="evidence" value="ECO:0007669"/>
    <property type="project" value="UniProtKB-UniRule"/>
</dbReference>
<keyword evidence="10 17" id="KW-0520">NAD</keyword>
<feature type="binding site" evidence="18">
    <location>
        <begin position="124"/>
        <end position="130"/>
    </location>
    <ligand>
        <name>(6S)-NADPHX</name>
        <dbReference type="ChEBI" id="CHEBI:64076"/>
    </ligand>
</feature>
<evidence type="ECO:0000256" key="8">
    <source>
        <dbReference type="ARBA" id="ARBA00022857"/>
    </source>
</evidence>
<evidence type="ECO:0000256" key="15">
    <source>
        <dbReference type="ARBA" id="ARBA00048238"/>
    </source>
</evidence>
<evidence type="ECO:0000256" key="1">
    <source>
        <dbReference type="ARBA" id="ARBA00000013"/>
    </source>
</evidence>
<comment type="similarity">
    <text evidence="17">Belongs to the NnrD/CARKD family.</text>
</comment>
<sequence>METIRILSPNQIKTVEKEAVDSYFLTEEILMESAALSVYNIIVERFKGFSVIIYCGPGNNGGDGLALGRILSNNGYKVYIDIIDSSKYNGASKRNFQAAEKLGLLENKIDIKGDKTLIVDAIFGVGLNRVIADDIQGIISSINSLQNPVISLDIPSGINGFNGKIMGEQCINSDITVTFIAPKIGLYLFPGANFCGEIIIESLSLPPALFNKLSAPRVNKPIKIKPRKTDIHKSSYGKVINISGSENYFGAPYFVSKAALLSGCGYSMLSSPPSIKEAISSIAPELVYINESDIIDSVKSSSCTVFGPGLGVNYRSKSLLKKIIKIETKNLIIDGDGLTILADSMKRIKNIQSSLILTPHPKEMSRLLGKTLDEVENSRIESALELSTISNAIVVLKGVYSVITTPQKDVYINTESSNSLATAGSGDILCGIIAGLCGYTDPLSAVKSAVYIHGKVGQYAKEQIGDFGVTANSLLSFIPEVINSHLDTNL</sequence>
<feature type="binding site" evidence="17">
    <location>
        <begin position="397"/>
        <end position="401"/>
    </location>
    <ligand>
        <name>AMP</name>
        <dbReference type="ChEBI" id="CHEBI:456215"/>
    </ligand>
</feature>
<dbReference type="HAMAP" id="MF_01965">
    <property type="entry name" value="NADHX_dehydratase"/>
    <property type="match status" value="1"/>
</dbReference>
<dbReference type="SUPFAM" id="SSF64153">
    <property type="entry name" value="YjeF N-terminal domain-like"/>
    <property type="match status" value="1"/>
</dbReference>
<feature type="binding site" evidence="18">
    <location>
        <position position="60"/>
    </location>
    <ligand>
        <name>K(+)</name>
        <dbReference type="ChEBI" id="CHEBI:29103"/>
    </ligand>
</feature>
<evidence type="ECO:0000313" key="22">
    <source>
        <dbReference type="EMBL" id="QEN04836.1"/>
    </source>
</evidence>
<dbReference type="GO" id="GO:0046872">
    <property type="term" value="F:metal ion binding"/>
    <property type="evidence" value="ECO:0007669"/>
    <property type="project" value="UniProtKB-UniRule"/>
</dbReference>
<evidence type="ECO:0000256" key="19">
    <source>
        <dbReference type="PIRNR" id="PIRNR017184"/>
    </source>
</evidence>
<feature type="binding site" evidence="18">
    <location>
        <position position="156"/>
    </location>
    <ligand>
        <name>K(+)</name>
        <dbReference type="ChEBI" id="CHEBI:29103"/>
    </ligand>
</feature>
<comment type="function">
    <text evidence="17">Catalyzes the dehydration of the S-form of NAD(P)HX at the expense of ADP, which is converted to AMP. Together with NAD(P)HX epimerase, which catalyzes the epimerization of the S- and R-forms, the enzyme allows the repair of both epimers of NAD(P)HX, a damaged form of NAD(P)H that is a result of enzymatic or heat-dependent hydration.</text>
</comment>
<feature type="domain" description="YjeF C-terminal" evidence="20">
    <location>
        <begin position="216"/>
        <end position="485"/>
    </location>
</feature>
<dbReference type="EC" id="5.1.99.6" evidence="19"/>
<evidence type="ECO:0000256" key="17">
    <source>
        <dbReference type="HAMAP-Rule" id="MF_01965"/>
    </source>
</evidence>
<dbReference type="CDD" id="cd01171">
    <property type="entry name" value="YXKO-related"/>
    <property type="match status" value="1"/>
</dbReference>
<dbReference type="EC" id="4.2.1.136" evidence="19"/>
<evidence type="ECO:0000256" key="13">
    <source>
        <dbReference type="ARBA" id="ARBA00023268"/>
    </source>
</evidence>
<dbReference type="KEGG" id="sper:EW093_09010"/>
<dbReference type="PANTHER" id="PTHR12592">
    <property type="entry name" value="ATP-DEPENDENT (S)-NAD(P)H-HYDRATE DEHYDRATASE FAMILY MEMBER"/>
    <property type="match status" value="1"/>
</dbReference>
<evidence type="ECO:0000313" key="23">
    <source>
        <dbReference type="Proteomes" id="UP000323824"/>
    </source>
</evidence>
<dbReference type="InterPro" id="IPR036652">
    <property type="entry name" value="YjeF_N_dom_sf"/>
</dbReference>
<dbReference type="EMBL" id="CP035807">
    <property type="protein sequence ID" value="QEN04836.1"/>
    <property type="molecule type" value="Genomic_DNA"/>
</dbReference>
<evidence type="ECO:0000256" key="14">
    <source>
        <dbReference type="ARBA" id="ARBA00025153"/>
    </source>
</evidence>
<evidence type="ECO:0000256" key="6">
    <source>
        <dbReference type="ARBA" id="ARBA00022741"/>
    </source>
</evidence>
<dbReference type="PROSITE" id="PS51383">
    <property type="entry name" value="YJEF_C_3"/>
    <property type="match status" value="1"/>
</dbReference>
<feature type="binding site" evidence="17">
    <location>
        <position position="426"/>
    </location>
    <ligand>
        <name>AMP</name>
        <dbReference type="ChEBI" id="CHEBI:456215"/>
    </ligand>
</feature>
<feature type="domain" description="YjeF N-terminal" evidence="21">
    <location>
        <begin position="12"/>
        <end position="211"/>
    </location>
</feature>
<dbReference type="OrthoDB" id="9806925at2"/>
<evidence type="ECO:0000256" key="12">
    <source>
        <dbReference type="ARBA" id="ARBA00023239"/>
    </source>
</evidence>
<reference evidence="22 23" key="1">
    <citation type="submission" date="2019-02" db="EMBL/GenBank/DDBJ databases">
        <authorList>
            <person name="Fomenkov A."/>
            <person name="Dubinina G."/>
            <person name="Grabovich M."/>
            <person name="Vincze T."/>
            <person name="Roberts R.J."/>
        </authorList>
    </citation>
    <scope>NUCLEOTIDE SEQUENCE [LARGE SCALE GENOMIC DNA]</scope>
    <source>
        <strain evidence="22 23">P</strain>
    </source>
</reference>
<keyword evidence="8 17" id="KW-0521">NADP</keyword>
<comment type="function">
    <text evidence="14 19">Bifunctional enzyme that catalyzes the epimerization of the S- and R-forms of NAD(P)HX and the dehydration of the S-form of NAD(P)HX at the expense of ADP, which is converted to AMP. This allows the repair of both epimers of NAD(P)HX, a damaged form of NAD(P)H that is a result of enzymatic or heat-dependent hydration.</text>
</comment>
<keyword evidence="5 18" id="KW-0479">Metal-binding</keyword>
<comment type="catalytic activity">
    <reaction evidence="1 18 19">
        <text>(6R)-NADHX = (6S)-NADHX</text>
        <dbReference type="Rhea" id="RHEA:32215"/>
        <dbReference type="ChEBI" id="CHEBI:64074"/>
        <dbReference type="ChEBI" id="CHEBI:64075"/>
        <dbReference type="EC" id="5.1.99.6"/>
    </reaction>
</comment>
<keyword evidence="11 18" id="KW-0413">Isomerase</keyword>
<organism evidence="22 23">
    <name type="scientific">Thiospirochaeta perfilievii</name>
    <dbReference type="NCBI Taxonomy" id="252967"/>
    <lineage>
        <taxon>Bacteria</taxon>
        <taxon>Pseudomonadati</taxon>
        <taxon>Spirochaetota</taxon>
        <taxon>Spirochaetia</taxon>
        <taxon>Spirochaetales</taxon>
        <taxon>Spirochaetaceae</taxon>
        <taxon>Thiospirochaeta</taxon>
    </lineage>
</organism>
<evidence type="ECO:0000256" key="18">
    <source>
        <dbReference type="HAMAP-Rule" id="MF_01966"/>
    </source>
</evidence>
<comment type="function">
    <text evidence="18">Catalyzes the epimerization of the S- and R-forms of NAD(P)HX, a damaged form of NAD(P)H that is a result of enzymatic or heat-dependent hydration. This is a prerequisite for the S-specific NAD(P)H-hydrate dehydratase to allow the repair of both epimers of NAD(P)HX.</text>
</comment>
<comment type="subunit">
    <text evidence="17">Homotetramer.</text>
</comment>
<comment type="catalytic activity">
    <reaction evidence="15 17 19">
        <text>(6S)-NADHX + ADP = AMP + phosphate + NADH + H(+)</text>
        <dbReference type="Rhea" id="RHEA:32223"/>
        <dbReference type="ChEBI" id="CHEBI:15378"/>
        <dbReference type="ChEBI" id="CHEBI:43474"/>
        <dbReference type="ChEBI" id="CHEBI:57945"/>
        <dbReference type="ChEBI" id="CHEBI:64074"/>
        <dbReference type="ChEBI" id="CHEBI:456215"/>
        <dbReference type="ChEBI" id="CHEBI:456216"/>
        <dbReference type="EC" id="4.2.1.136"/>
    </reaction>
</comment>
<feature type="binding site" evidence="17">
    <location>
        <position position="427"/>
    </location>
    <ligand>
        <name>(6S)-NADPHX</name>
        <dbReference type="ChEBI" id="CHEBI:64076"/>
    </ligand>
</feature>
<dbReference type="GO" id="GO:0110051">
    <property type="term" value="P:metabolite repair"/>
    <property type="evidence" value="ECO:0007669"/>
    <property type="project" value="TreeGrafter"/>
</dbReference>
<dbReference type="InterPro" id="IPR030677">
    <property type="entry name" value="Nnr"/>
</dbReference>
<dbReference type="GO" id="GO:0005524">
    <property type="term" value="F:ATP binding"/>
    <property type="evidence" value="ECO:0007669"/>
    <property type="project" value="UniProtKB-UniRule"/>
</dbReference>
<dbReference type="Pfam" id="PF03853">
    <property type="entry name" value="YjeF_N"/>
    <property type="match status" value="1"/>
</dbReference>
<dbReference type="InterPro" id="IPR004443">
    <property type="entry name" value="YjeF_N_dom"/>
</dbReference>
<dbReference type="GO" id="GO:0046496">
    <property type="term" value="P:nicotinamide nucleotide metabolic process"/>
    <property type="evidence" value="ECO:0007669"/>
    <property type="project" value="UniProtKB-UniRule"/>
</dbReference>
<evidence type="ECO:0000256" key="3">
    <source>
        <dbReference type="ARBA" id="ARBA00006001"/>
    </source>
</evidence>
<evidence type="ECO:0000256" key="10">
    <source>
        <dbReference type="ARBA" id="ARBA00023027"/>
    </source>
</evidence>
<keyword evidence="7 17" id="KW-0067">ATP-binding</keyword>
<evidence type="ECO:0000256" key="16">
    <source>
        <dbReference type="ARBA" id="ARBA00049209"/>
    </source>
</evidence>
<feature type="binding site" evidence="18">
    <location>
        <position position="120"/>
    </location>
    <ligand>
        <name>K(+)</name>
        <dbReference type="ChEBI" id="CHEBI:29103"/>
    </ligand>
</feature>
<feature type="binding site" evidence="17">
    <location>
        <position position="309"/>
    </location>
    <ligand>
        <name>(6S)-NADPHX</name>
        <dbReference type="ChEBI" id="CHEBI:64076"/>
    </ligand>
</feature>
<reference evidence="22 23" key="2">
    <citation type="submission" date="2019-09" db="EMBL/GenBank/DDBJ databases">
        <title>Complete Genome Sequence and Methylome Analysis of free living Spirochaetas.</title>
        <authorList>
            <person name="Leshcheva N."/>
            <person name="Mikheeva N."/>
        </authorList>
    </citation>
    <scope>NUCLEOTIDE SEQUENCE [LARGE SCALE GENOMIC DNA]</scope>
    <source>
        <strain evidence="22 23">P</strain>
    </source>
</reference>
<dbReference type="RefSeq" id="WP_149568076.1">
    <property type="nucleotide sequence ID" value="NZ_CP035807.1"/>
</dbReference>
<feature type="binding site" evidence="18">
    <location>
        <position position="153"/>
    </location>
    <ligand>
        <name>(6S)-NADPHX</name>
        <dbReference type="ChEBI" id="CHEBI:64076"/>
    </ligand>
</feature>
<dbReference type="Pfam" id="PF01256">
    <property type="entry name" value="Carb_kinase"/>
    <property type="match status" value="1"/>
</dbReference>
<evidence type="ECO:0000256" key="9">
    <source>
        <dbReference type="ARBA" id="ARBA00022958"/>
    </source>
</evidence>
<dbReference type="HAMAP" id="MF_01966">
    <property type="entry name" value="NADHX_epimerase"/>
    <property type="match status" value="1"/>
</dbReference>
<dbReference type="AlphaFoldDB" id="A0A5C1QDV9"/>
<feature type="binding site" evidence="18">
    <location>
        <begin position="59"/>
        <end position="63"/>
    </location>
    <ligand>
        <name>(6S)-NADPHX</name>
        <dbReference type="ChEBI" id="CHEBI:64076"/>
    </ligand>
</feature>
<dbReference type="PANTHER" id="PTHR12592:SF0">
    <property type="entry name" value="ATP-DEPENDENT (S)-NAD(P)H-HYDRATE DEHYDRATASE"/>
    <property type="match status" value="1"/>
</dbReference>
<comment type="similarity">
    <text evidence="3 19">In the N-terminal section; belongs to the NnrE/AIBP family.</text>
</comment>
<dbReference type="InterPro" id="IPR000631">
    <property type="entry name" value="CARKD"/>
</dbReference>
<evidence type="ECO:0000259" key="20">
    <source>
        <dbReference type="PROSITE" id="PS51383"/>
    </source>
</evidence>
<comment type="similarity">
    <text evidence="4 19">In the C-terminal section; belongs to the NnrD/CARKD family.</text>
</comment>
<feature type="binding site" evidence="17">
    <location>
        <position position="251"/>
    </location>
    <ligand>
        <name>(6S)-NADPHX</name>
        <dbReference type="ChEBI" id="CHEBI:64076"/>
    </ligand>
</feature>
<evidence type="ECO:0000256" key="7">
    <source>
        <dbReference type="ARBA" id="ARBA00022840"/>
    </source>
</evidence>
<keyword evidence="23" id="KW-1185">Reference proteome</keyword>
<proteinExistence type="inferred from homology"/>
<dbReference type="PROSITE" id="PS51385">
    <property type="entry name" value="YJEF_N"/>
    <property type="match status" value="1"/>
</dbReference>
<keyword evidence="13" id="KW-0511">Multifunctional enzyme</keyword>
<evidence type="ECO:0000256" key="4">
    <source>
        <dbReference type="ARBA" id="ARBA00009524"/>
    </source>
</evidence>
<comment type="cofactor">
    <cofactor evidence="17">
        <name>Mg(2+)</name>
        <dbReference type="ChEBI" id="CHEBI:18420"/>
    </cofactor>
</comment>
<keyword evidence="6 17" id="KW-0547">Nucleotide-binding</keyword>
<evidence type="ECO:0000256" key="5">
    <source>
        <dbReference type="ARBA" id="ARBA00022723"/>
    </source>
</evidence>
<feature type="binding site" evidence="17">
    <location>
        <position position="360"/>
    </location>
    <ligand>
        <name>(6S)-NADPHX</name>
        <dbReference type="ChEBI" id="CHEBI:64076"/>
    </ligand>
</feature>
<dbReference type="Proteomes" id="UP000323824">
    <property type="component" value="Chromosome"/>
</dbReference>
<evidence type="ECO:0000256" key="2">
    <source>
        <dbReference type="ARBA" id="ARBA00000909"/>
    </source>
</evidence>
<dbReference type="PIRSF" id="PIRSF017184">
    <property type="entry name" value="Nnr"/>
    <property type="match status" value="1"/>
</dbReference>
<gene>
    <name evidence="18" type="primary">nnrE</name>
    <name evidence="17" type="synonym">nnrD</name>
    <name evidence="22" type="ORF">EW093_09010</name>
</gene>
<evidence type="ECO:0000256" key="11">
    <source>
        <dbReference type="ARBA" id="ARBA00023235"/>
    </source>
</evidence>
<name>A0A5C1QDV9_9SPIO</name>
<dbReference type="GO" id="GO:0052856">
    <property type="term" value="F:NAD(P)HX epimerase activity"/>
    <property type="evidence" value="ECO:0007669"/>
    <property type="project" value="UniProtKB-UniRule"/>
</dbReference>
<comment type="catalytic activity">
    <reaction evidence="16 17 19">
        <text>(6S)-NADPHX + ADP = AMP + phosphate + NADPH + H(+)</text>
        <dbReference type="Rhea" id="RHEA:32235"/>
        <dbReference type="ChEBI" id="CHEBI:15378"/>
        <dbReference type="ChEBI" id="CHEBI:43474"/>
        <dbReference type="ChEBI" id="CHEBI:57783"/>
        <dbReference type="ChEBI" id="CHEBI:64076"/>
        <dbReference type="ChEBI" id="CHEBI:456215"/>
        <dbReference type="ChEBI" id="CHEBI:456216"/>
        <dbReference type="EC" id="4.2.1.136"/>
    </reaction>
</comment>
<accession>A0A5C1QDV9</accession>
<keyword evidence="9 18" id="KW-0630">Potassium</keyword>
<comment type="caution">
    <text evidence="18">Lacks conserved residue(s) required for the propagation of feature annotation.</text>
</comment>
<comment type="catalytic activity">
    <reaction evidence="2 18 19">
        <text>(6R)-NADPHX = (6S)-NADPHX</text>
        <dbReference type="Rhea" id="RHEA:32227"/>
        <dbReference type="ChEBI" id="CHEBI:64076"/>
        <dbReference type="ChEBI" id="CHEBI:64077"/>
        <dbReference type="EC" id="5.1.99.6"/>
    </reaction>
</comment>
<evidence type="ECO:0000259" key="21">
    <source>
        <dbReference type="PROSITE" id="PS51385"/>
    </source>
</evidence>
<comment type="similarity">
    <text evidence="18">Belongs to the NnrE/AIBP family.</text>
</comment>
<dbReference type="Gene3D" id="3.40.50.10260">
    <property type="entry name" value="YjeF N-terminal domain"/>
    <property type="match status" value="1"/>
</dbReference>
<dbReference type="InterPro" id="IPR029056">
    <property type="entry name" value="Ribokinase-like"/>
</dbReference>
<dbReference type="SUPFAM" id="SSF53613">
    <property type="entry name" value="Ribokinase-like"/>
    <property type="match status" value="1"/>
</dbReference>
<dbReference type="NCBIfam" id="TIGR00196">
    <property type="entry name" value="yjeF_cterm"/>
    <property type="match status" value="1"/>
</dbReference>
<protein>
    <recommendedName>
        <fullName evidence="19">Bifunctional NAD(P)H-hydrate repair enzyme</fullName>
    </recommendedName>
    <alternativeName>
        <fullName evidence="19">Nicotinamide nucleotide repair protein</fullName>
    </alternativeName>
    <domain>
        <recommendedName>
            <fullName evidence="19">ADP-dependent (S)-NAD(P)H-hydrate dehydratase</fullName>
            <ecNumber evidence="19">4.2.1.136</ecNumber>
        </recommendedName>
        <alternativeName>
            <fullName evidence="19">ADP-dependent NAD(P)HX dehydratase</fullName>
        </alternativeName>
    </domain>
    <domain>
        <recommendedName>
            <fullName evidence="19">NAD(P)H-hydrate epimerase</fullName>
            <ecNumber evidence="19">5.1.99.6</ecNumber>
        </recommendedName>
    </domain>
</protein>
<comment type="cofactor">
    <cofactor evidence="18 19">
        <name>K(+)</name>
        <dbReference type="ChEBI" id="CHEBI:29103"/>
    </cofactor>
    <text evidence="18 19">Binds 1 potassium ion per subunit.</text>
</comment>
<keyword evidence="12 17" id="KW-0456">Lyase</keyword>
<dbReference type="Gene3D" id="3.40.1190.20">
    <property type="match status" value="1"/>
</dbReference>
<dbReference type="NCBIfam" id="TIGR00197">
    <property type="entry name" value="yjeF_nterm"/>
    <property type="match status" value="1"/>
</dbReference>